<dbReference type="EMBL" id="LABX01000034">
    <property type="protein sequence ID" value="KMO39214.1"/>
    <property type="molecule type" value="Genomic_DNA"/>
</dbReference>
<dbReference type="Pfam" id="PF02558">
    <property type="entry name" value="ApbA"/>
    <property type="match status" value="1"/>
</dbReference>
<gene>
    <name evidence="14" type="ORF">VP06_04855</name>
</gene>
<dbReference type="Proteomes" id="UP000035929">
    <property type="component" value="Unassembled WGS sequence"/>
</dbReference>
<dbReference type="SUPFAM" id="SSF51735">
    <property type="entry name" value="NAD(P)-binding Rossmann-fold domains"/>
    <property type="match status" value="1"/>
</dbReference>
<dbReference type="GO" id="GO:0008677">
    <property type="term" value="F:2-dehydropantoate 2-reductase activity"/>
    <property type="evidence" value="ECO:0007669"/>
    <property type="project" value="UniProtKB-EC"/>
</dbReference>
<reference evidence="14 15" key="1">
    <citation type="submission" date="2015-03" db="EMBL/GenBank/DDBJ databases">
        <title>Genome sequencing of Methylobacterium aquaticum DSM16371 type strain.</title>
        <authorList>
            <person name="Chaudhry V."/>
            <person name="Patil P.B."/>
        </authorList>
    </citation>
    <scope>NUCLEOTIDE SEQUENCE [LARGE SCALE GENOMIC DNA]</scope>
    <source>
        <strain evidence="14 15">DSM 16371</strain>
    </source>
</reference>
<evidence type="ECO:0000256" key="9">
    <source>
        <dbReference type="ARBA" id="ARBA00032024"/>
    </source>
</evidence>
<dbReference type="InterPro" id="IPR013752">
    <property type="entry name" value="KPA_reductase"/>
</dbReference>
<dbReference type="Pfam" id="PF08546">
    <property type="entry name" value="ApbA_C"/>
    <property type="match status" value="1"/>
</dbReference>
<keyword evidence="7 11" id="KW-0521">NADP</keyword>
<comment type="function">
    <text evidence="1 11">Catalyzes the NADPH-dependent reduction of ketopantoate into pantoic acid.</text>
</comment>
<dbReference type="UniPathway" id="UPA00028">
    <property type="reaction ID" value="UER00004"/>
</dbReference>
<dbReference type="Gene3D" id="1.10.1040.10">
    <property type="entry name" value="N-(1-d-carboxylethyl)-l-norvaline Dehydrogenase, domain 2"/>
    <property type="match status" value="1"/>
</dbReference>
<evidence type="ECO:0000256" key="2">
    <source>
        <dbReference type="ARBA" id="ARBA00004994"/>
    </source>
</evidence>
<accession>A0A0J6SZQ0</accession>
<dbReference type="NCBIfam" id="TIGR00745">
    <property type="entry name" value="apbA_panE"/>
    <property type="match status" value="1"/>
</dbReference>
<dbReference type="SUPFAM" id="SSF48179">
    <property type="entry name" value="6-phosphogluconate dehydrogenase C-terminal domain-like"/>
    <property type="match status" value="1"/>
</dbReference>
<evidence type="ECO:0000259" key="13">
    <source>
        <dbReference type="Pfam" id="PF08546"/>
    </source>
</evidence>
<comment type="catalytic activity">
    <reaction evidence="10 11">
        <text>(R)-pantoate + NADP(+) = 2-dehydropantoate + NADPH + H(+)</text>
        <dbReference type="Rhea" id="RHEA:16233"/>
        <dbReference type="ChEBI" id="CHEBI:11561"/>
        <dbReference type="ChEBI" id="CHEBI:15378"/>
        <dbReference type="ChEBI" id="CHEBI:15980"/>
        <dbReference type="ChEBI" id="CHEBI:57783"/>
        <dbReference type="ChEBI" id="CHEBI:58349"/>
        <dbReference type="EC" id="1.1.1.169"/>
    </reaction>
</comment>
<comment type="pathway">
    <text evidence="2 11">Cofactor biosynthesis; (R)-pantothenate biosynthesis; (R)-pantoate from 3-methyl-2-oxobutanoate: step 2/2.</text>
</comment>
<proteinExistence type="inferred from homology"/>
<evidence type="ECO:0000259" key="12">
    <source>
        <dbReference type="Pfam" id="PF02558"/>
    </source>
</evidence>
<evidence type="ECO:0000256" key="4">
    <source>
        <dbReference type="ARBA" id="ARBA00013014"/>
    </source>
</evidence>
<protein>
    <recommendedName>
        <fullName evidence="5 11">2-dehydropantoate 2-reductase</fullName>
        <ecNumber evidence="4 11">1.1.1.169</ecNumber>
    </recommendedName>
    <alternativeName>
        <fullName evidence="9 11">Ketopantoate reductase</fullName>
    </alternativeName>
</protein>
<keyword evidence="6 11" id="KW-0566">Pantothenate biosynthesis</keyword>
<evidence type="ECO:0000256" key="6">
    <source>
        <dbReference type="ARBA" id="ARBA00022655"/>
    </source>
</evidence>
<dbReference type="FunFam" id="3.40.50.720:FF:000307">
    <property type="entry name" value="2-dehydropantoate 2-reductase"/>
    <property type="match status" value="1"/>
</dbReference>
<evidence type="ECO:0000256" key="7">
    <source>
        <dbReference type="ARBA" id="ARBA00022857"/>
    </source>
</evidence>
<dbReference type="InterPro" id="IPR008927">
    <property type="entry name" value="6-PGluconate_DH-like_C_sf"/>
</dbReference>
<dbReference type="PANTHER" id="PTHR21708:SF26">
    <property type="entry name" value="2-DEHYDROPANTOATE 2-REDUCTASE"/>
    <property type="match status" value="1"/>
</dbReference>
<name>A0A0J6SZQ0_9HYPH</name>
<dbReference type="GO" id="GO:0015940">
    <property type="term" value="P:pantothenate biosynthetic process"/>
    <property type="evidence" value="ECO:0007669"/>
    <property type="project" value="UniProtKB-UniPathway"/>
</dbReference>
<dbReference type="EC" id="1.1.1.169" evidence="4 11"/>
<organism evidence="14 15">
    <name type="scientific">Methylobacterium aquaticum</name>
    <dbReference type="NCBI Taxonomy" id="270351"/>
    <lineage>
        <taxon>Bacteria</taxon>
        <taxon>Pseudomonadati</taxon>
        <taxon>Pseudomonadota</taxon>
        <taxon>Alphaproteobacteria</taxon>
        <taxon>Hyphomicrobiales</taxon>
        <taxon>Methylobacteriaceae</taxon>
        <taxon>Methylobacterium</taxon>
    </lineage>
</organism>
<dbReference type="InterPro" id="IPR013328">
    <property type="entry name" value="6PGD_dom2"/>
</dbReference>
<dbReference type="GO" id="GO:0005737">
    <property type="term" value="C:cytoplasm"/>
    <property type="evidence" value="ECO:0007669"/>
    <property type="project" value="TreeGrafter"/>
</dbReference>
<dbReference type="InterPro" id="IPR036291">
    <property type="entry name" value="NAD(P)-bd_dom_sf"/>
</dbReference>
<dbReference type="PATRIC" id="fig|270351.6.peg.5035"/>
<dbReference type="RefSeq" id="WP_048462712.1">
    <property type="nucleotide sequence ID" value="NZ_LABX01000034.1"/>
</dbReference>
<dbReference type="AlphaFoldDB" id="A0A0J6SZQ0"/>
<dbReference type="InterPro" id="IPR013332">
    <property type="entry name" value="KPR_N"/>
</dbReference>
<evidence type="ECO:0000256" key="11">
    <source>
        <dbReference type="RuleBase" id="RU362068"/>
    </source>
</evidence>
<dbReference type="OrthoDB" id="9796561at2"/>
<keyword evidence="8 11" id="KW-0560">Oxidoreductase</keyword>
<evidence type="ECO:0000313" key="15">
    <source>
        <dbReference type="Proteomes" id="UP000035929"/>
    </source>
</evidence>
<comment type="similarity">
    <text evidence="3 11">Belongs to the ketopantoate reductase family.</text>
</comment>
<dbReference type="Gene3D" id="3.40.50.720">
    <property type="entry name" value="NAD(P)-binding Rossmann-like Domain"/>
    <property type="match status" value="1"/>
</dbReference>
<feature type="domain" description="Ketopantoate reductase C-terminal" evidence="13">
    <location>
        <begin position="178"/>
        <end position="298"/>
    </location>
</feature>
<evidence type="ECO:0000256" key="3">
    <source>
        <dbReference type="ARBA" id="ARBA00007870"/>
    </source>
</evidence>
<comment type="caution">
    <text evidence="14">The sequence shown here is derived from an EMBL/GenBank/DDBJ whole genome shotgun (WGS) entry which is preliminary data.</text>
</comment>
<sequence length="307" mass="32718">MRLLVVGAGSTGGYIGGRLAQAGRDVTFLVRQGRAERLRRDGLRIVSPLGDATVEPQLMTADTLDETFDTVLLSVKGFQLDAALDDLGPAVGPDTMILPVLNGMRHMEILAERFSAANLVGCALKIATILDDEGRVVHLSPLQDLAYGELDGGNTRRIQALHELMRAAGFQPRLSHEIRREMWEKWILLATIGAVTCLMRGPIGEIEAAPGGSAFALAVLDEAVATVRAIGTGPSEAFLTATRDQLTAKGSPLTSSMYRDLLKGRLVEVENIIGDLVRAAAGAGIETPLLAAAYTHLSVFQNRLGNA</sequence>
<dbReference type="InterPro" id="IPR003710">
    <property type="entry name" value="ApbA"/>
</dbReference>
<feature type="domain" description="Ketopantoate reductase N-terminal" evidence="12">
    <location>
        <begin position="4"/>
        <end position="151"/>
    </location>
</feature>
<dbReference type="PANTHER" id="PTHR21708">
    <property type="entry name" value="PROBABLE 2-DEHYDROPANTOATE 2-REDUCTASE"/>
    <property type="match status" value="1"/>
</dbReference>
<dbReference type="InterPro" id="IPR051402">
    <property type="entry name" value="KPR-Related"/>
</dbReference>
<evidence type="ECO:0000313" key="14">
    <source>
        <dbReference type="EMBL" id="KMO39214.1"/>
    </source>
</evidence>
<evidence type="ECO:0000256" key="1">
    <source>
        <dbReference type="ARBA" id="ARBA00002919"/>
    </source>
</evidence>
<evidence type="ECO:0000256" key="10">
    <source>
        <dbReference type="ARBA" id="ARBA00048793"/>
    </source>
</evidence>
<evidence type="ECO:0000256" key="5">
    <source>
        <dbReference type="ARBA" id="ARBA00019465"/>
    </source>
</evidence>
<dbReference type="FunFam" id="1.10.1040.10:FF:000017">
    <property type="entry name" value="2-dehydropantoate 2-reductase"/>
    <property type="match status" value="1"/>
</dbReference>
<evidence type="ECO:0000256" key="8">
    <source>
        <dbReference type="ARBA" id="ARBA00023002"/>
    </source>
</evidence>